<dbReference type="InterPro" id="IPR003776">
    <property type="entry name" value="YcaO-like_dom"/>
</dbReference>
<dbReference type="Gene3D" id="3.30.40.250">
    <property type="match status" value="1"/>
</dbReference>
<dbReference type="EMBL" id="FPHM01000021">
    <property type="protein sequence ID" value="SFV54890.1"/>
    <property type="molecule type" value="Genomic_DNA"/>
</dbReference>
<sequence>MTNNTFIKGKVSSLEETIVSMYEKLHAVHIDIEEVSTLNPVPYVYSQHIHDKSCDLMFTNGKGSSAKSCLASALGEYFERLSCNYFFADYYLGEKFAKASFVHYPHEKWFPFEAEEVAMPQGLLDEKLWEHYDPESALEPSQIIDTNSGAGERGICALPFVRQRDNETIYFPVNIIANLYVSNGMSAGNTPTEARIQALCEIYERYVKNKIIAEGICLALIPQSVLDRYENIQESIKKLEDYGYHLRICDASLGGIYPVISVTLIHPKDGSVFASFGSHPCFEVALERTVTELLQGRTLSMLEDFQVPSFNLEEVADPQNLETHFINATGLLSYEFFKDTSDYAFVDWDFEDNIEAQWQYLVSIATKENRDIYITDYTHLGVYACRIIVPNMSEIYPVEDLLWSNNNEGAFFREAFLSLDSLGNEELEQLLEALEDGEYNDMLKISEFIGVIPDKNTIWESLQLGEFKAMIYLALEDYENAQRWITWSNHFAQFDEKRAKLHHCLEAVIHIKIEDKDLKEYQKSLITMYSEETFSLAENIVMSKVKFHGLHFSGLSLEGFERHQSLLEAYAKVHEAKGNLNPYIQTSS</sequence>
<reference evidence="2" key="1">
    <citation type="submission" date="2016-10" db="EMBL/GenBank/DDBJ databases">
        <authorList>
            <person name="de Groot N.N."/>
        </authorList>
    </citation>
    <scope>NUCLEOTIDE SEQUENCE</scope>
</reference>
<dbReference type="AlphaFoldDB" id="A0A1W1BMW7"/>
<evidence type="ECO:0000313" key="2">
    <source>
        <dbReference type="EMBL" id="SFV54890.1"/>
    </source>
</evidence>
<feature type="domain" description="YcaO" evidence="1">
    <location>
        <begin position="61"/>
        <end position="432"/>
    </location>
</feature>
<accession>A0A1W1BMW7</accession>
<dbReference type="PANTHER" id="PTHR37809:SF1">
    <property type="entry name" value="RIBOSOMAL PROTEIN S12 METHYLTHIOTRANSFERASE ACCESSORY FACTOR YCAO"/>
    <property type="match status" value="1"/>
</dbReference>
<dbReference type="PROSITE" id="PS51664">
    <property type="entry name" value="YCAO"/>
    <property type="match status" value="1"/>
</dbReference>
<evidence type="ECO:0000259" key="1">
    <source>
        <dbReference type="PROSITE" id="PS51664"/>
    </source>
</evidence>
<dbReference type="InterPro" id="IPR041080">
    <property type="entry name" value="YcaO_C"/>
</dbReference>
<proteinExistence type="predicted"/>
<dbReference type="Gene3D" id="3.30.160.660">
    <property type="match status" value="1"/>
</dbReference>
<dbReference type="NCBIfam" id="TIGR00702">
    <property type="entry name" value="YcaO-type kinase domain"/>
    <property type="match status" value="1"/>
</dbReference>
<dbReference type="NCBIfam" id="NF040716">
    <property type="entry name" value="YcaO_for_S12"/>
    <property type="match status" value="1"/>
</dbReference>
<dbReference type="Gene3D" id="3.30.1330.230">
    <property type="match status" value="1"/>
</dbReference>
<dbReference type="PANTHER" id="PTHR37809">
    <property type="entry name" value="RIBOSOMAL PROTEIN S12 METHYLTHIOTRANSFERASE ACCESSORY FACTOR YCAO"/>
    <property type="match status" value="1"/>
</dbReference>
<organism evidence="2">
    <name type="scientific">hydrothermal vent metagenome</name>
    <dbReference type="NCBI Taxonomy" id="652676"/>
    <lineage>
        <taxon>unclassified sequences</taxon>
        <taxon>metagenomes</taxon>
        <taxon>ecological metagenomes</taxon>
    </lineage>
</organism>
<dbReference type="Pfam" id="PF18381">
    <property type="entry name" value="YcaO_C"/>
    <property type="match status" value="1"/>
</dbReference>
<name>A0A1W1BMW7_9ZZZZ</name>
<dbReference type="Pfam" id="PF02624">
    <property type="entry name" value="YcaO"/>
    <property type="match status" value="1"/>
</dbReference>
<gene>
    <name evidence="2" type="ORF">MNB_SV-13-570</name>
</gene>
<protein>
    <recommendedName>
        <fullName evidence="1">YcaO domain-containing protein</fullName>
    </recommendedName>
</protein>